<name>A0A5B6X4P0_9ROSI</name>
<keyword evidence="2" id="KW-1185">Reference proteome</keyword>
<organism evidence="1 2">
    <name type="scientific">Gossypium australe</name>
    <dbReference type="NCBI Taxonomy" id="47621"/>
    <lineage>
        <taxon>Eukaryota</taxon>
        <taxon>Viridiplantae</taxon>
        <taxon>Streptophyta</taxon>
        <taxon>Embryophyta</taxon>
        <taxon>Tracheophyta</taxon>
        <taxon>Spermatophyta</taxon>
        <taxon>Magnoliopsida</taxon>
        <taxon>eudicotyledons</taxon>
        <taxon>Gunneridae</taxon>
        <taxon>Pentapetalae</taxon>
        <taxon>rosids</taxon>
        <taxon>malvids</taxon>
        <taxon>Malvales</taxon>
        <taxon>Malvaceae</taxon>
        <taxon>Malvoideae</taxon>
        <taxon>Gossypium</taxon>
    </lineage>
</organism>
<sequence>MYSEIHGFVIEVGVAVYLLNNAMGLEKWRVIHVSDLTKGMEDEKLKKLVSIVLLCKGRAL</sequence>
<evidence type="ECO:0000313" key="2">
    <source>
        <dbReference type="Proteomes" id="UP000325315"/>
    </source>
</evidence>
<accession>A0A5B6X4P0</accession>
<evidence type="ECO:0000313" key="1">
    <source>
        <dbReference type="EMBL" id="KAA3488254.1"/>
    </source>
</evidence>
<comment type="caution">
    <text evidence="1">The sequence shown here is derived from an EMBL/GenBank/DDBJ whole genome shotgun (WGS) entry which is preliminary data.</text>
</comment>
<dbReference type="AlphaFoldDB" id="A0A5B6X4P0"/>
<dbReference type="EMBL" id="SMMG02000001">
    <property type="protein sequence ID" value="KAA3488254.1"/>
    <property type="molecule type" value="Genomic_DNA"/>
</dbReference>
<dbReference type="Proteomes" id="UP000325315">
    <property type="component" value="Unassembled WGS sequence"/>
</dbReference>
<gene>
    <name evidence="1" type="ORF">EPI10_032024</name>
</gene>
<proteinExistence type="predicted"/>
<reference evidence="2" key="1">
    <citation type="journal article" date="2019" name="Plant Biotechnol. J.">
        <title>Genome sequencing of the Australian wild diploid species Gossypium australe highlights disease resistance and delayed gland morphogenesis.</title>
        <authorList>
            <person name="Cai Y."/>
            <person name="Cai X."/>
            <person name="Wang Q."/>
            <person name="Wang P."/>
            <person name="Zhang Y."/>
            <person name="Cai C."/>
            <person name="Xu Y."/>
            <person name="Wang K."/>
            <person name="Zhou Z."/>
            <person name="Wang C."/>
            <person name="Geng S."/>
            <person name="Li B."/>
            <person name="Dong Q."/>
            <person name="Hou Y."/>
            <person name="Wang H."/>
            <person name="Ai P."/>
            <person name="Liu Z."/>
            <person name="Yi F."/>
            <person name="Sun M."/>
            <person name="An G."/>
            <person name="Cheng J."/>
            <person name="Zhang Y."/>
            <person name="Shi Q."/>
            <person name="Xie Y."/>
            <person name="Shi X."/>
            <person name="Chang Y."/>
            <person name="Huang F."/>
            <person name="Chen Y."/>
            <person name="Hong S."/>
            <person name="Mi L."/>
            <person name="Sun Q."/>
            <person name="Zhang L."/>
            <person name="Zhou B."/>
            <person name="Peng R."/>
            <person name="Zhang X."/>
            <person name="Liu F."/>
        </authorList>
    </citation>
    <scope>NUCLEOTIDE SEQUENCE [LARGE SCALE GENOMIC DNA]</scope>
    <source>
        <strain evidence="2">cv. PA1801</strain>
    </source>
</reference>
<protein>
    <submittedName>
        <fullName evidence="1">Uncharacterized protein</fullName>
    </submittedName>
</protein>